<feature type="transmembrane region" description="Helical" evidence="1">
    <location>
        <begin position="192"/>
        <end position="212"/>
    </location>
</feature>
<gene>
    <name evidence="3" type="ORF">GF339_18530</name>
</gene>
<feature type="domain" description="EamA" evidence="2">
    <location>
        <begin position="15"/>
        <end position="148"/>
    </location>
</feature>
<feature type="transmembrane region" description="Helical" evidence="1">
    <location>
        <begin position="254"/>
        <end position="273"/>
    </location>
</feature>
<dbReference type="PANTHER" id="PTHR22911">
    <property type="entry name" value="ACYL-MALONYL CONDENSING ENZYME-RELATED"/>
    <property type="match status" value="1"/>
</dbReference>
<comment type="caution">
    <text evidence="3">The sequence shown here is derived from an EMBL/GenBank/DDBJ whole genome shotgun (WGS) entry which is preliminary data.</text>
</comment>
<feature type="transmembrane region" description="Helical" evidence="1">
    <location>
        <begin position="40"/>
        <end position="62"/>
    </location>
</feature>
<evidence type="ECO:0000313" key="4">
    <source>
        <dbReference type="Proteomes" id="UP000649604"/>
    </source>
</evidence>
<feature type="transmembrane region" description="Helical" evidence="1">
    <location>
        <begin position="279"/>
        <end position="300"/>
    </location>
</feature>
<feature type="transmembrane region" description="Helical" evidence="1">
    <location>
        <begin position="132"/>
        <end position="154"/>
    </location>
</feature>
<feature type="domain" description="EamA" evidence="2">
    <location>
        <begin position="161"/>
        <end position="296"/>
    </location>
</feature>
<dbReference type="GO" id="GO:0016020">
    <property type="term" value="C:membrane"/>
    <property type="evidence" value="ECO:0007669"/>
    <property type="project" value="InterPro"/>
</dbReference>
<protein>
    <submittedName>
        <fullName evidence="3">EamA family transporter</fullName>
    </submittedName>
</protein>
<dbReference type="SUPFAM" id="SSF103481">
    <property type="entry name" value="Multidrug resistance efflux transporter EmrE"/>
    <property type="match status" value="2"/>
</dbReference>
<feature type="transmembrane region" description="Helical" evidence="1">
    <location>
        <begin position="102"/>
        <end position="125"/>
    </location>
</feature>
<name>A0A9D5JZD0_9BACT</name>
<dbReference type="EMBL" id="WJJP01000603">
    <property type="protein sequence ID" value="MBD3326587.1"/>
    <property type="molecule type" value="Genomic_DNA"/>
</dbReference>
<keyword evidence="1" id="KW-0812">Transmembrane</keyword>
<dbReference type="InterPro" id="IPR037185">
    <property type="entry name" value="EmrE-like"/>
</dbReference>
<evidence type="ECO:0000256" key="1">
    <source>
        <dbReference type="SAM" id="Phobius"/>
    </source>
</evidence>
<sequence length="303" mass="32538">MSLRERSVDQHERRRGILFAVLAGVIFGTAGIFTRSIAGMAPIGIAAGRLLIGAGVMGLLVWRQDRGEELRRSTQQYPLLLLLGAISSFHFLLFVLAIQKTFIANALILVNTAPILVLLLAPCLLHESITPLDILSVAITVLGAGLIVGLDKILLTRTHLIGDLCALGSAFCYALYVIVARKLRATYSSPTIMWWFFGLGAAFLFLGGNLHGEPLYPSPSLTSWLFLGLLGLLPTGIGHFSYNLSLKYLQATKASTIILLEPVTGTLFAVLLLGEIPPLMTWSGIVVALVGISLASLAHLQGK</sequence>
<feature type="transmembrane region" description="Helical" evidence="1">
    <location>
        <begin position="16"/>
        <end position="34"/>
    </location>
</feature>
<reference evidence="3" key="1">
    <citation type="submission" date="2019-11" db="EMBL/GenBank/DDBJ databases">
        <title>Microbial mats filling the niche in hypersaline microbial mats.</title>
        <authorList>
            <person name="Wong H.L."/>
            <person name="Macleod F.I."/>
            <person name="White R.A. III"/>
            <person name="Burns B.P."/>
        </authorList>
    </citation>
    <scope>NUCLEOTIDE SEQUENCE</scope>
    <source>
        <strain evidence="3">Rbin_158</strain>
    </source>
</reference>
<dbReference type="AlphaFoldDB" id="A0A9D5JZD0"/>
<keyword evidence="1" id="KW-0472">Membrane</keyword>
<feature type="transmembrane region" description="Helical" evidence="1">
    <location>
        <begin position="160"/>
        <end position="180"/>
    </location>
</feature>
<feature type="transmembrane region" description="Helical" evidence="1">
    <location>
        <begin position="77"/>
        <end position="96"/>
    </location>
</feature>
<evidence type="ECO:0000259" key="2">
    <source>
        <dbReference type="Pfam" id="PF00892"/>
    </source>
</evidence>
<organism evidence="3 4">
    <name type="scientific">candidate division KSB3 bacterium</name>
    <dbReference type="NCBI Taxonomy" id="2044937"/>
    <lineage>
        <taxon>Bacteria</taxon>
        <taxon>candidate division KSB3</taxon>
    </lineage>
</organism>
<keyword evidence="1" id="KW-1133">Transmembrane helix</keyword>
<proteinExistence type="predicted"/>
<dbReference type="InterPro" id="IPR000620">
    <property type="entry name" value="EamA_dom"/>
</dbReference>
<feature type="transmembrane region" description="Helical" evidence="1">
    <location>
        <begin position="224"/>
        <end position="242"/>
    </location>
</feature>
<dbReference type="Proteomes" id="UP000649604">
    <property type="component" value="Unassembled WGS sequence"/>
</dbReference>
<accession>A0A9D5JZD0</accession>
<dbReference type="Pfam" id="PF00892">
    <property type="entry name" value="EamA"/>
    <property type="match status" value="2"/>
</dbReference>
<evidence type="ECO:0000313" key="3">
    <source>
        <dbReference type="EMBL" id="MBD3326587.1"/>
    </source>
</evidence>